<dbReference type="Pfam" id="PF09339">
    <property type="entry name" value="HTH_IclR"/>
    <property type="match status" value="1"/>
</dbReference>
<evidence type="ECO:0000259" key="1">
    <source>
        <dbReference type="PROSITE" id="PS51077"/>
    </source>
</evidence>
<protein>
    <submittedName>
        <fullName evidence="2">Helix-turn-helix domain-containing protein</fullName>
    </submittedName>
</protein>
<sequence>MSEAQSGVAAVDRALLILSAFREEDTALSLALLARRTGLYKSTILRLLQSLLRAGYVVRLPDGNYVIGPEPGRLAKVRQASAAPESATVA</sequence>
<accession>A0ABU6K2Q3</accession>
<feature type="domain" description="HTH iclR-type" evidence="1">
    <location>
        <begin position="8"/>
        <end position="69"/>
    </location>
</feature>
<dbReference type="EMBL" id="JAYXHS010000001">
    <property type="protein sequence ID" value="MEC5385859.1"/>
    <property type="molecule type" value="Genomic_DNA"/>
</dbReference>
<evidence type="ECO:0000313" key="2">
    <source>
        <dbReference type="EMBL" id="MEC5385859.1"/>
    </source>
</evidence>
<dbReference type="InterPro" id="IPR005471">
    <property type="entry name" value="Tscrpt_reg_IclR_N"/>
</dbReference>
<dbReference type="InterPro" id="IPR036388">
    <property type="entry name" value="WH-like_DNA-bd_sf"/>
</dbReference>
<dbReference type="InterPro" id="IPR050707">
    <property type="entry name" value="HTH_MetabolicPath_Reg"/>
</dbReference>
<dbReference type="PANTHER" id="PTHR30136:SF39">
    <property type="entry name" value="TRANSCRIPTIONAL REGULATORY PROTEIN"/>
    <property type="match status" value="1"/>
</dbReference>
<organism evidence="2 3">
    <name type="scientific">Uliginosibacterium silvisoli</name>
    <dbReference type="NCBI Taxonomy" id="3114758"/>
    <lineage>
        <taxon>Bacteria</taxon>
        <taxon>Pseudomonadati</taxon>
        <taxon>Pseudomonadota</taxon>
        <taxon>Betaproteobacteria</taxon>
        <taxon>Rhodocyclales</taxon>
        <taxon>Zoogloeaceae</taxon>
        <taxon>Uliginosibacterium</taxon>
    </lineage>
</organism>
<dbReference type="Proteomes" id="UP001331561">
    <property type="component" value="Unassembled WGS sequence"/>
</dbReference>
<dbReference type="PANTHER" id="PTHR30136">
    <property type="entry name" value="HELIX-TURN-HELIX TRANSCRIPTIONAL REGULATOR, ICLR FAMILY"/>
    <property type="match status" value="1"/>
</dbReference>
<dbReference type="PROSITE" id="PS51077">
    <property type="entry name" value="HTH_ICLR"/>
    <property type="match status" value="1"/>
</dbReference>
<comment type="caution">
    <text evidence="2">The sequence shown here is derived from an EMBL/GenBank/DDBJ whole genome shotgun (WGS) entry which is preliminary data.</text>
</comment>
<dbReference type="SUPFAM" id="SSF46785">
    <property type="entry name" value="Winged helix' DNA-binding domain"/>
    <property type="match status" value="1"/>
</dbReference>
<name>A0ABU6K2Q3_9RHOO</name>
<dbReference type="InterPro" id="IPR036390">
    <property type="entry name" value="WH_DNA-bd_sf"/>
</dbReference>
<dbReference type="Gene3D" id="1.10.10.10">
    <property type="entry name" value="Winged helix-like DNA-binding domain superfamily/Winged helix DNA-binding domain"/>
    <property type="match status" value="1"/>
</dbReference>
<gene>
    <name evidence="2" type="ORF">VVD49_08995</name>
</gene>
<evidence type="ECO:0000313" key="3">
    <source>
        <dbReference type="Proteomes" id="UP001331561"/>
    </source>
</evidence>
<dbReference type="SMART" id="SM00346">
    <property type="entry name" value="HTH_ICLR"/>
    <property type="match status" value="1"/>
</dbReference>
<proteinExistence type="predicted"/>
<keyword evidence="3" id="KW-1185">Reference proteome</keyword>
<dbReference type="RefSeq" id="WP_327598804.1">
    <property type="nucleotide sequence ID" value="NZ_JAYXHS010000001.1"/>
</dbReference>
<reference evidence="2 3" key="1">
    <citation type="submission" date="2024-01" db="EMBL/GenBank/DDBJ databases">
        <title>Uliginosibacterium soil sp. nov.</title>
        <authorList>
            <person name="Lv Y."/>
        </authorList>
    </citation>
    <scope>NUCLEOTIDE SEQUENCE [LARGE SCALE GENOMIC DNA]</scope>
    <source>
        <strain evidence="2 3">H3</strain>
    </source>
</reference>